<dbReference type="Gene3D" id="4.10.240.10">
    <property type="entry name" value="Zn(2)-C6 fungal-type DNA-binding domain"/>
    <property type="match status" value="1"/>
</dbReference>
<keyword evidence="4" id="KW-1185">Reference proteome</keyword>
<reference evidence="3" key="1">
    <citation type="submission" date="2020-10" db="EMBL/GenBank/DDBJ databases">
        <authorList>
            <person name="Roach M.J.R."/>
        </authorList>
    </citation>
    <scope>NUCLEOTIDE SEQUENCE</scope>
    <source>
        <strain evidence="3">CBS 1945</strain>
    </source>
</reference>
<dbReference type="SUPFAM" id="SSF57701">
    <property type="entry name" value="Zn2/Cys6 DNA-binding domain"/>
    <property type="match status" value="1"/>
</dbReference>
<organism evidence="3 4">
    <name type="scientific">Eeniella nana</name>
    <name type="common">Yeast</name>
    <name type="synonym">Brettanomyces nanus</name>
    <dbReference type="NCBI Taxonomy" id="13502"/>
    <lineage>
        <taxon>Eukaryota</taxon>
        <taxon>Fungi</taxon>
        <taxon>Dikarya</taxon>
        <taxon>Ascomycota</taxon>
        <taxon>Saccharomycotina</taxon>
        <taxon>Pichiomycetes</taxon>
        <taxon>Pichiales</taxon>
        <taxon>Pichiaceae</taxon>
        <taxon>Brettanomyces</taxon>
    </lineage>
</organism>
<evidence type="ECO:0000313" key="4">
    <source>
        <dbReference type="Proteomes" id="UP000662931"/>
    </source>
</evidence>
<proteinExistence type="predicted"/>
<evidence type="ECO:0000256" key="1">
    <source>
        <dbReference type="ARBA" id="ARBA00023242"/>
    </source>
</evidence>
<name>A0A875RYU1_EENNA</name>
<dbReference type="InterPro" id="IPR001138">
    <property type="entry name" value="Zn2Cys6_DnaBD"/>
</dbReference>
<dbReference type="GO" id="GO:0000981">
    <property type="term" value="F:DNA-binding transcription factor activity, RNA polymerase II-specific"/>
    <property type="evidence" value="ECO:0007669"/>
    <property type="project" value="InterPro"/>
</dbReference>
<dbReference type="RefSeq" id="XP_038776647.1">
    <property type="nucleotide sequence ID" value="XM_038920719.1"/>
</dbReference>
<dbReference type="KEGG" id="bnn:FOA43_000387"/>
<feature type="domain" description="Zn(2)-C6 fungal-type" evidence="2">
    <location>
        <begin position="27"/>
        <end position="57"/>
    </location>
</feature>
<dbReference type="GO" id="GO:0008270">
    <property type="term" value="F:zinc ion binding"/>
    <property type="evidence" value="ECO:0007669"/>
    <property type="project" value="InterPro"/>
</dbReference>
<protein>
    <recommendedName>
        <fullName evidence="2">Zn(2)-C6 fungal-type domain-containing protein</fullName>
    </recommendedName>
</protein>
<accession>A0A875RYU1</accession>
<dbReference type="Proteomes" id="UP000662931">
    <property type="component" value="Chromosome 1"/>
</dbReference>
<evidence type="ECO:0000313" key="3">
    <source>
        <dbReference type="EMBL" id="QPG73082.1"/>
    </source>
</evidence>
<gene>
    <name evidence="3" type="ORF">FOA43_000387</name>
</gene>
<dbReference type="AlphaFoldDB" id="A0A875RYU1"/>
<sequence length="641" mass="70864">MSKFGGTKIRNMKGPDPFFPKTRTKTGCFTCRKRKKKCDECYPVCSGCARNFICCIWPENKGDSLPRDFRITSSTASDLQAESGGPGVSSDSASEAVQSTFTISNSLHSVIETDSSVDFSDFNVPINMCSVIPLTSYKYVVPQSANVSCTVPESPDCIMFRVRCTPFASPEASSASLSSSSSVSPVSASGTGSPSFALPLDESFTQLQSVSQMFSSLHDNLRSAKMSWPSNSGSLNDNREALYGSCLRSFLSPSSSSSFGSNSGINSEAEIPPSRIAALREVFYAYGSACIAKKCTSSSPGGGDYYNKIADRQFKKAIELIKYQTKENILGKATKTSSSSSSNDWLLVSLRTMQLVRRSIDLISEKCIMSLSSALCKQSVTVDQSYDSQKAVLTSFLFNYSVGLYFLPKAALSELASPFEIFEQNRDQFSSILFSKSSKLPGSWLYNVITGSIFNCFENLCKLLWLLRQFKTINSRRRTLFLGQVKRDMTLIWTTLQTSEIQLDSMPHVGARSLLMYAKYFHQALEILHIKLSDPLIISTNPVISFYMGQFIHIYQSVVQDEAVASWLKVAPLLIAGCTSKSLENRVFLSKEFHLVARDLDLAFFENVAMEMEERWCVEESGGSTSFDCLLSREGFDHLCN</sequence>
<dbReference type="PROSITE" id="PS00463">
    <property type="entry name" value="ZN2_CY6_FUNGAL_1"/>
    <property type="match status" value="1"/>
</dbReference>
<keyword evidence="1" id="KW-0539">Nucleus</keyword>
<dbReference type="PANTHER" id="PTHR37534">
    <property type="entry name" value="TRANSCRIPTIONAL ACTIVATOR PROTEIN UGA3"/>
    <property type="match status" value="1"/>
</dbReference>
<evidence type="ECO:0000259" key="2">
    <source>
        <dbReference type="PROSITE" id="PS50048"/>
    </source>
</evidence>
<dbReference type="CDD" id="cd00067">
    <property type="entry name" value="GAL4"/>
    <property type="match status" value="1"/>
</dbReference>
<dbReference type="SMART" id="SM00066">
    <property type="entry name" value="GAL4"/>
    <property type="match status" value="1"/>
</dbReference>
<dbReference type="InterPro" id="IPR036864">
    <property type="entry name" value="Zn2-C6_fun-type_DNA-bd_sf"/>
</dbReference>
<dbReference type="EMBL" id="CP064812">
    <property type="protein sequence ID" value="QPG73082.1"/>
    <property type="molecule type" value="Genomic_DNA"/>
</dbReference>
<dbReference type="PANTHER" id="PTHR37534:SF46">
    <property type="entry name" value="ZN(II)2CYS6 TRANSCRIPTION FACTOR (EUROFUNG)"/>
    <property type="match status" value="1"/>
</dbReference>
<dbReference type="OrthoDB" id="3598904at2759"/>
<dbReference type="GeneID" id="62193788"/>
<dbReference type="PROSITE" id="PS50048">
    <property type="entry name" value="ZN2_CY6_FUNGAL_2"/>
    <property type="match status" value="1"/>
</dbReference>